<proteinExistence type="predicted"/>
<dbReference type="RefSeq" id="WP_406788700.1">
    <property type="nucleotide sequence ID" value="NZ_JBJIAA010000014.1"/>
</dbReference>
<dbReference type="InterPro" id="IPR015046">
    <property type="entry name" value="LciA_Immunity-like"/>
</dbReference>
<name>A0ABW8THP4_9CLOT</name>
<reference evidence="1 2" key="1">
    <citation type="submission" date="2024-11" db="EMBL/GenBank/DDBJ databases">
        <authorList>
            <person name="Heng Y.C."/>
            <person name="Lim A.C.H."/>
            <person name="Lee J.K.Y."/>
            <person name="Kittelmann S."/>
        </authorList>
    </citation>
    <scope>NUCLEOTIDE SEQUENCE [LARGE SCALE GENOMIC DNA]</scope>
    <source>
        <strain evidence="1 2">WILCCON 0114</strain>
    </source>
</reference>
<evidence type="ECO:0000313" key="2">
    <source>
        <dbReference type="Proteomes" id="UP001623592"/>
    </source>
</evidence>
<keyword evidence="2" id="KW-1185">Reference proteome</keyword>
<sequence length="110" mass="12408">MKIKKDEQTAINLFDTFKKLILEKSLQGNGYSQIIDVLNRAIERVAKGSQAPQLEARSVFQNTSTICFVNKVKLNAEEADALQKINHFSHSKGIWGEINTLNTSNMWPSN</sequence>
<dbReference type="Proteomes" id="UP001623592">
    <property type="component" value="Unassembled WGS sequence"/>
</dbReference>
<comment type="caution">
    <text evidence="1">The sequence shown here is derived from an EMBL/GenBank/DDBJ whole genome shotgun (WGS) entry which is preliminary data.</text>
</comment>
<evidence type="ECO:0000313" key="1">
    <source>
        <dbReference type="EMBL" id="MFL0252048.1"/>
    </source>
</evidence>
<dbReference type="InterPro" id="IPR053739">
    <property type="entry name" value="Bact_Immunity_Domain_sf"/>
</dbReference>
<accession>A0ABW8THP4</accession>
<protein>
    <submittedName>
        <fullName evidence="1">Bacteriocin immunity protein</fullName>
    </submittedName>
</protein>
<dbReference type="EMBL" id="JBJIAA010000014">
    <property type="protein sequence ID" value="MFL0252048.1"/>
    <property type="molecule type" value="Genomic_DNA"/>
</dbReference>
<dbReference type="Pfam" id="PF08951">
    <property type="entry name" value="EntA_Immun"/>
    <property type="match status" value="1"/>
</dbReference>
<gene>
    <name evidence="1" type="ORF">ACJDT4_16635</name>
</gene>
<dbReference type="Gene3D" id="1.20.1440.140">
    <property type="match status" value="1"/>
</dbReference>
<organism evidence="1 2">
    <name type="scientific">Clostridium neuense</name>
    <dbReference type="NCBI Taxonomy" id="1728934"/>
    <lineage>
        <taxon>Bacteria</taxon>
        <taxon>Bacillati</taxon>
        <taxon>Bacillota</taxon>
        <taxon>Clostridia</taxon>
        <taxon>Eubacteriales</taxon>
        <taxon>Clostridiaceae</taxon>
        <taxon>Clostridium</taxon>
    </lineage>
</organism>